<dbReference type="KEGG" id="bao:BAMF_0064"/>
<comment type="subcellular location">
    <subcellularLocation>
        <location evidence="1">Cell membrane</location>
        <topology evidence="1">Multi-pass membrane protein</topology>
    </subcellularLocation>
</comment>
<name>A0A9P1JDJ5_BACAS</name>
<evidence type="ECO:0000313" key="16">
    <source>
        <dbReference type="EMBL" id="CBI41190.1"/>
    </source>
</evidence>
<dbReference type="EMBL" id="FN597644">
    <property type="protein sequence ID" value="CBI41190.1"/>
    <property type="molecule type" value="Genomic_DNA"/>
</dbReference>
<dbReference type="InterPro" id="IPR014221">
    <property type="entry name" value="SpoII_E"/>
</dbReference>
<evidence type="ECO:0000256" key="4">
    <source>
        <dbReference type="ARBA" id="ARBA00022692"/>
    </source>
</evidence>
<feature type="transmembrane region" description="Helical" evidence="14">
    <location>
        <begin position="42"/>
        <end position="63"/>
    </location>
</feature>
<accession>A0A9P1JDJ5</accession>
<keyword evidence="8 14" id="KW-1133">Transmembrane helix</keyword>
<evidence type="ECO:0000256" key="10">
    <source>
        <dbReference type="ARBA" id="ARBA00047761"/>
    </source>
</evidence>
<proteinExistence type="predicted"/>
<reference evidence="16 17" key="1">
    <citation type="journal article" date="2011" name="Int. J. Syst. Evol. Microbiol.">
        <title>Relationship of Bacillus amyloliquefaciens clades associated with strains DSM 7T and FZB42T: a proposal for Bacillus amyloliquefaciens subsp. amyloliquefaciens subsp. nov. and Bacillus amyloliquefaciens subsp. plantarum subsp. nov. based on complete genome sequence comparisons.</title>
        <authorList>
            <person name="Borriss R."/>
            <person name="Chen X.H."/>
            <person name="Rueckert C."/>
            <person name="Blom J."/>
            <person name="Becker A."/>
            <person name="Baumgarth B."/>
            <person name="Fan B."/>
            <person name="Pukall R."/>
            <person name="Schumann P."/>
            <person name="Sproer C."/>
            <person name="Junge H."/>
            <person name="Vater J."/>
            <person name="Puhler A."/>
            <person name="Klenk H.P."/>
        </authorList>
    </citation>
    <scope>NUCLEOTIDE SEQUENCE [LARGE SCALE GENOMIC DNA]</scope>
    <source>
        <strain evidence="17">DSM 7</strain>
    </source>
</reference>
<keyword evidence="5 16" id="KW-0378">Hydrolase</keyword>
<sequence length="832" mass="92371">MRAMEKAERRVNGPMAGQALEKLQSFFEKAAKLAVHQAHSLFFYKGFIYVVIGFLLGRAFILSEVLPFALPFFGAMLLIRRDKAFYACLSLLAGALTISPKHSLLILTALAVFTLFSKIGTYIMQDRVKMLPIVVFFSMAAARIGFVYFESGAFTTYDYVMAVVEAGLAFILTLIFLQSLPIFTIKKVKQSLKIEEIICFMILIASVLTGLAGVSFQGMQAEHILARYVVLSFSFVGGASIGCTVGVVTGLILGLANIGNLYQMSLLAFSGLLGGLLKEGKKAGAAVGLVIGSLLISLYGEGSAGLMTTLYESLIAVALFLITPQSITKKVARYIPGTAEHSQEQQQYARKIRDVTAQKVDQFSNVFHALSESFATFHQTSSDEQAEEGEVDLFLSKITEHSCQSCYKKSKCWVQNFDKTYDLMKQVMHETEEKQYASNRRLKKEFQQHCSKSRQVEELIEDELAHHHAHLTLKRKVQDSRRLVAEQLLGVSEVMADFSREIKREREQHFIQEEQMIEALQHFGIEIQHVEIYSLEQGNIDIEMTIPFSGGHGESEKIIAPMLSDILEEQILVKSEQHSTHPNGYSHVAFGSTKSYRVSTGAAHAAKGGGLVSGDSYSMMELGARKYAAAISDGMGNGARAHYESNETIKLLEKILESGIDEKIAIKTINSILSLRTTDEIYSTLDLSIIDLQDASCKFLKVGSTPSFIKRGDQVMKVQASNLPIGIINEFDVEVVSEQLKAGDLLVMMSDGIFEGPKHVENHDLWMKRKMKGLKTEDPQEIADILMEEVIRTRAGQIEDDMTVVVVRIDHNTPKWASIPVPAVFQNNKEIS</sequence>
<evidence type="ECO:0000256" key="5">
    <source>
        <dbReference type="ARBA" id="ARBA00022801"/>
    </source>
</evidence>
<feature type="transmembrane region" description="Helical" evidence="14">
    <location>
        <begin position="261"/>
        <end position="277"/>
    </location>
</feature>
<dbReference type="SMART" id="SM00332">
    <property type="entry name" value="PP2Cc"/>
    <property type="match status" value="1"/>
</dbReference>
<dbReference type="SMART" id="SM00331">
    <property type="entry name" value="PP2C_SIG"/>
    <property type="match status" value="1"/>
</dbReference>
<evidence type="ECO:0000256" key="11">
    <source>
        <dbReference type="ARBA" id="ARBA00048336"/>
    </source>
</evidence>
<evidence type="ECO:0000256" key="1">
    <source>
        <dbReference type="ARBA" id="ARBA00004651"/>
    </source>
</evidence>
<feature type="transmembrane region" description="Helical" evidence="14">
    <location>
        <begin position="156"/>
        <end position="177"/>
    </location>
</feature>
<feature type="transmembrane region" description="Helical" evidence="14">
    <location>
        <begin position="228"/>
        <end position="255"/>
    </location>
</feature>
<dbReference type="Pfam" id="PF07228">
    <property type="entry name" value="SpoIIE"/>
    <property type="match status" value="1"/>
</dbReference>
<keyword evidence="6" id="KW-0904">Protein phosphatase</keyword>
<evidence type="ECO:0000256" key="12">
    <source>
        <dbReference type="ARBA" id="ARBA00058752"/>
    </source>
</evidence>
<dbReference type="SUPFAM" id="SSF81606">
    <property type="entry name" value="PP2C-like"/>
    <property type="match status" value="1"/>
</dbReference>
<evidence type="ECO:0000256" key="8">
    <source>
        <dbReference type="ARBA" id="ARBA00022989"/>
    </source>
</evidence>
<dbReference type="InterPro" id="IPR036457">
    <property type="entry name" value="PPM-type-like_dom_sf"/>
</dbReference>
<evidence type="ECO:0000256" key="2">
    <source>
        <dbReference type="ARBA" id="ARBA00013081"/>
    </source>
</evidence>
<protein>
    <recommendedName>
        <fullName evidence="13">Stage II sporulation protein E</fullName>
        <ecNumber evidence="2">3.1.3.16</ecNumber>
    </recommendedName>
</protein>
<evidence type="ECO:0000256" key="9">
    <source>
        <dbReference type="ARBA" id="ARBA00023136"/>
    </source>
</evidence>
<dbReference type="GO" id="GO:0030435">
    <property type="term" value="P:sporulation resulting in formation of a cellular spore"/>
    <property type="evidence" value="ECO:0007669"/>
    <property type="project" value="UniProtKB-KW"/>
</dbReference>
<evidence type="ECO:0000259" key="15">
    <source>
        <dbReference type="PROSITE" id="PS51746"/>
    </source>
</evidence>
<dbReference type="PANTHER" id="PTHR43156">
    <property type="entry name" value="STAGE II SPORULATION PROTEIN E-RELATED"/>
    <property type="match status" value="1"/>
</dbReference>
<evidence type="ECO:0000256" key="14">
    <source>
        <dbReference type="SAM" id="Phobius"/>
    </source>
</evidence>
<feature type="transmembrane region" description="Helical" evidence="14">
    <location>
        <begin position="83"/>
        <end position="99"/>
    </location>
</feature>
<keyword evidence="4 14" id="KW-0812">Transmembrane</keyword>
<dbReference type="InterPro" id="IPR052016">
    <property type="entry name" value="Bact_Sigma-Reg"/>
</dbReference>
<keyword evidence="9 14" id="KW-0472">Membrane</keyword>
<dbReference type="AlphaFoldDB" id="A0A9P1JDJ5"/>
<feature type="transmembrane region" description="Helical" evidence="14">
    <location>
        <begin position="197"/>
        <end position="216"/>
    </location>
</feature>
<evidence type="ECO:0000256" key="6">
    <source>
        <dbReference type="ARBA" id="ARBA00022912"/>
    </source>
</evidence>
<keyword evidence="3" id="KW-1003">Cell membrane</keyword>
<feature type="transmembrane region" description="Helical" evidence="14">
    <location>
        <begin position="284"/>
        <end position="300"/>
    </location>
</feature>
<keyword evidence="17" id="KW-1185">Reference proteome</keyword>
<evidence type="ECO:0000256" key="7">
    <source>
        <dbReference type="ARBA" id="ARBA00022969"/>
    </source>
</evidence>
<evidence type="ECO:0000256" key="13">
    <source>
        <dbReference type="ARBA" id="ARBA00074959"/>
    </source>
</evidence>
<gene>
    <name evidence="16" type="primary">spoIIE</name>
    <name evidence="16" type="ordered locus">BAMF_0064</name>
</gene>
<dbReference type="FunFam" id="3.60.40.10:FF:000100">
    <property type="entry name" value="Stage II sporulation protein E"/>
    <property type="match status" value="1"/>
</dbReference>
<feature type="transmembrane region" description="Helical" evidence="14">
    <location>
        <begin position="130"/>
        <end position="149"/>
    </location>
</feature>
<feature type="domain" description="PPM-type phosphatase" evidence="15">
    <location>
        <begin position="599"/>
        <end position="809"/>
    </location>
</feature>
<dbReference type="EC" id="3.1.3.16" evidence="2"/>
<dbReference type="Proteomes" id="UP000006562">
    <property type="component" value="Chromosome"/>
</dbReference>
<dbReference type="PANTHER" id="PTHR43156:SF2">
    <property type="entry name" value="STAGE II SPORULATION PROTEIN E"/>
    <property type="match status" value="1"/>
</dbReference>
<dbReference type="GO" id="GO:0004722">
    <property type="term" value="F:protein serine/threonine phosphatase activity"/>
    <property type="evidence" value="ECO:0007669"/>
    <property type="project" value="UniProtKB-EC"/>
</dbReference>
<comment type="function">
    <text evidence="12">Normally needed for pro-sigma E processing during sporulation but can be bypassed in vegetative cells. Activates SpoIIAA by dephosphorylation.</text>
</comment>
<evidence type="ECO:0000313" key="17">
    <source>
        <dbReference type="Proteomes" id="UP000006562"/>
    </source>
</evidence>
<dbReference type="NCBIfam" id="TIGR02865">
    <property type="entry name" value="spore_II_E"/>
    <property type="match status" value="1"/>
</dbReference>
<comment type="catalytic activity">
    <reaction evidence="10">
        <text>O-phospho-L-seryl-[protein] + H2O = L-seryl-[protein] + phosphate</text>
        <dbReference type="Rhea" id="RHEA:20629"/>
        <dbReference type="Rhea" id="RHEA-COMP:9863"/>
        <dbReference type="Rhea" id="RHEA-COMP:11604"/>
        <dbReference type="ChEBI" id="CHEBI:15377"/>
        <dbReference type="ChEBI" id="CHEBI:29999"/>
        <dbReference type="ChEBI" id="CHEBI:43474"/>
        <dbReference type="ChEBI" id="CHEBI:83421"/>
        <dbReference type="EC" id="3.1.3.16"/>
    </reaction>
</comment>
<dbReference type="GO" id="GO:0005886">
    <property type="term" value="C:plasma membrane"/>
    <property type="evidence" value="ECO:0007669"/>
    <property type="project" value="UniProtKB-SubCell"/>
</dbReference>
<organism evidence="16 17">
    <name type="scientific">Bacillus amyloliquefaciens (strain ATCC 23350 / DSM 7 / BCRC 11601 / CCUG 28519 / NBRC 15535 / NRRL B-14393 / F)</name>
    <dbReference type="NCBI Taxonomy" id="692420"/>
    <lineage>
        <taxon>Bacteria</taxon>
        <taxon>Bacillati</taxon>
        <taxon>Bacillota</taxon>
        <taxon>Bacilli</taxon>
        <taxon>Bacillales</taxon>
        <taxon>Bacillaceae</taxon>
        <taxon>Bacillus</taxon>
        <taxon>Bacillus amyloliquefaciens group</taxon>
    </lineage>
</organism>
<keyword evidence="7" id="KW-0749">Sporulation</keyword>
<dbReference type="Pfam" id="PF19732">
    <property type="entry name" value="SpoIIE_N"/>
    <property type="match status" value="1"/>
</dbReference>
<dbReference type="InterPro" id="IPR001932">
    <property type="entry name" value="PPM-type_phosphatase-like_dom"/>
</dbReference>
<reference evidence="17" key="2">
    <citation type="journal article" date="2011" name="J. Biotechnol.">
        <title>Genome sequence of B. amyloliquefaciens type strain DSM7(T) reveals differences to plant-associated B. amyloliquefaciens FZB42.</title>
        <authorList>
            <person name="Ruckert C."/>
            <person name="Blom J."/>
            <person name="Chen X."/>
            <person name="Reva O."/>
            <person name="Borriss R."/>
        </authorList>
    </citation>
    <scope>NUCLEOTIDE SEQUENCE [LARGE SCALE GENOMIC DNA]</scope>
    <source>
        <strain evidence="17">DSM 7</strain>
    </source>
</reference>
<evidence type="ECO:0000256" key="3">
    <source>
        <dbReference type="ARBA" id="ARBA00022475"/>
    </source>
</evidence>
<dbReference type="PROSITE" id="PS51746">
    <property type="entry name" value="PPM_2"/>
    <property type="match status" value="1"/>
</dbReference>
<comment type="catalytic activity">
    <reaction evidence="11">
        <text>O-phospho-L-threonyl-[protein] + H2O = L-threonyl-[protein] + phosphate</text>
        <dbReference type="Rhea" id="RHEA:47004"/>
        <dbReference type="Rhea" id="RHEA-COMP:11060"/>
        <dbReference type="Rhea" id="RHEA-COMP:11605"/>
        <dbReference type="ChEBI" id="CHEBI:15377"/>
        <dbReference type="ChEBI" id="CHEBI:30013"/>
        <dbReference type="ChEBI" id="CHEBI:43474"/>
        <dbReference type="ChEBI" id="CHEBI:61977"/>
        <dbReference type="EC" id="3.1.3.16"/>
    </reaction>
</comment>
<dbReference type="InterPro" id="IPR045768">
    <property type="entry name" value="SpoIIE_N"/>
</dbReference>
<feature type="transmembrane region" description="Helical" evidence="14">
    <location>
        <begin position="104"/>
        <end position="124"/>
    </location>
</feature>
<dbReference type="Gene3D" id="3.60.40.10">
    <property type="entry name" value="PPM-type phosphatase domain"/>
    <property type="match status" value="1"/>
</dbReference>